<dbReference type="InterPro" id="IPR021607">
    <property type="entry name" value="DUF3224"/>
</dbReference>
<dbReference type="Gene3D" id="2.40.350.10">
    <property type="entry name" value="SO1590-like"/>
    <property type="match status" value="1"/>
</dbReference>
<dbReference type="AlphaFoldDB" id="A0A1T3NPP2"/>
<dbReference type="RefSeq" id="WP_078979932.1">
    <property type="nucleotide sequence ID" value="NZ_MWQN01000002.1"/>
</dbReference>
<dbReference type="Pfam" id="PF11528">
    <property type="entry name" value="DUF3224"/>
    <property type="match status" value="1"/>
</dbReference>
<dbReference type="SUPFAM" id="SSF159238">
    <property type="entry name" value="SO1590-like"/>
    <property type="match status" value="1"/>
</dbReference>
<evidence type="ECO:0008006" key="3">
    <source>
        <dbReference type="Google" id="ProtNLM"/>
    </source>
</evidence>
<reference evidence="1 2" key="1">
    <citation type="submission" date="2017-03" db="EMBL/GenBank/DDBJ databases">
        <title>Draft genome sequence of Streptomyces scabrisporus NF3, endophyte isolated from Amphipterygium adstringens.</title>
        <authorList>
            <person name="Vazquez M."/>
            <person name="Ceapa C.D."/>
            <person name="Rodriguez Luna D."/>
            <person name="Sanchez Esquivel S."/>
        </authorList>
    </citation>
    <scope>NUCLEOTIDE SEQUENCE [LARGE SCALE GENOMIC DNA]</scope>
    <source>
        <strain evidence="1 2">NF3</strain>
    </source>
</reference>
<evidence type="ECO:0000313" key="2">
    <source>
        <dbReference type="Proteomes" id="UP000190037"/>
    </source>
</evidence>
<dbReference type="InterPro" id="IPR023159">
    <property type="entry name" value="SO1590-like_sf"/>
</dbReference>
<accession>A0A1T3NPP2</accession>
<proteinExistence type="predicted"/>
<protein>
    <recommendedName>
        <fullName evidence="3">DUF3224 domain-containing protein</fullName>
    </recommendedName>
</protein>
<name>A0A1T3NPP2_9ACTN</name>
<comment type="caution">
    <text evidence="1">The sequence shown here is derived from an EMBL/GenBank/DDBJ whole genome shotgun (WGS) entry which is preliminary data.</text>
</comment>
<sequence length="133" mass="13653">MGRGTTATGTFELTSFQPEAIDEAPGAALGRVVITKVFTGDLAGESTVHMSSVMDVEGAPAAYVAVERFTGELAGRKGSFVFLHCAPGTAGEELAIRVVAGTGTDELAGITGSLDITRTEDGGHTYVLDYILG</sequence>
<dbReference type="STRING" id="159449.B4N89_31735"/>
<gene>
    <name evidence="1" type="ORF">B4N89_31735</name>
</gene>
<dbReference type="OrthoDB" id="882224at2"/>
<organism evidence="1 2">
    <name type="scientific">Embleya scabrispora</name>
    <dbReference type="NCBI Taxonomy" id="159449"/>
    <lineage>
        <taxon>Bacteria</taxon>
        <taxon>Bacillati</taxon>
        <taxon>Actinomycetota</taxon>
        <taxon>Actinomycetes</taxon>
        <taxon>Kitasatosporales</taxon>
        <taxon>Streptomycetaceae</taxon>
        <taxon>Embleya</taxon>
    </lineage>
</organism>
<dbReference type="Proteomes" id="UP000190037">
    <property type="component" value="Unassembled WGS sequence"/>
</dbReference>
<keyword evidence="2" id="KW-1185">Reference proteome</keyword>
<evidence type="ECO:0000313" key="1">
    <source>
        <dbReference type="EMBL" id="OPC78734.1"/>
    </source>
</evidence>
<dbReference type="EMBL" id="MWQN01000002">
    <property type="protein sequence ID" value="OPC78734.1"/>
    <property type="molecule type" value="Genomic_DNA"/>
</dbReference>